<feature type="non-terminal residue" evidence="1">
    <location>
        <position position="1"/>
    </location>
</feature>
<proteinExistence type="predicted"/>
<accession>A0A0B7BUR2</accession>
<dbReference type="EMBL" id="HACG01049797">
    <property type="protein sequence ID" value="CEK96662.1"/>
    <property type="molecule type" value="Transcribed_RNA"/>
</dbReference>
<name>A0A0B7BUR2_9EUPU</name>
<dbReference type="AlphaFoldDB" id="A0A0B7BUR2"/>
<evidence type="ECO:0000313" key="1">
    <source>
        <dbReference type="EMBL" id="CEK96662.1"/>
    </source>
</evidence>
<protein>
    <submittedName>
        <fullName evidence="1">Uncharacterized protein</fullName>
    </submittedName>
</protein>
<reference evidence="1" key="1">
    <citation type="submission" date="2014-12" db="EMBL/GenBank/DDBJ databases">
        <title>Insight into the proteome of Arion vulgaris.</title>
        <authorList>
            <person name="Aradska J."/>
            <person name="Bulat T."/>
            <person name="Smidak R."/>
            <person name="Sarate P."/>
            <person name="Gangsoo J."/>
            <person name="Sialana F."/>
            <person name="Bilban M."/>
            <person name="Lubec G."/>
        </authorList>
    </citation>
    <scope>NUCLEOTIDE SEQUENCE</scope>
    <source>
        <tissue evidence="1">Skin</tissue>
    </source>
</reference>
<gene>
    <name evidence="1" type="primary">ORF212947</name>
</gene>
<sequence length="60" mass="6783">TDQLLICSKVRLKLKTICHSRRKGLHINTKNTTKLEMVQSFSSTLENTLHSTPEGDTEAK</sequence>
<organism evidence="1">
    <name type="scientific">Arion vulgaris</name>
    <dbReference type="NCBI Taxonomy" id="1028688"/>
    <lineage>
        <taxon>Eukaryota</taxon>
        <taxon>Metazoa</taxon>
        <taxon>Spiralia</taxon>
        <taxon>Lophotrochozoa</taxon>
        <taxon>Mollusca</taxon>
        <taxon>Gastropoda</taxon>
        <taxon>Heterobranchia</taxon>
        <taxon>Euthyneura</taxon>
        <taxon>Panpulmonata</taxon>
        <taxon>Eupulmonata</taxon>
        <taxon>Stylommatophora</taxon>
        <taxon>Helicina</taxon>
        <taxon>Arionoidea</taxon>
        <taxon>Arionidae</taxon>
        <taxon>Arion</taxon>
    </lineage>
</organism>